<dbReference type="PANTHER" id="PTHR37944">
    <property type="entry name" value="PORIN B"/>
    <property type="match status" value="1"/>
</dbReference>
<keyword evidence="2" id="KW-0732">Signal</keyword>
<feature type="signal peptide" evidence="2">
    <location>
        <begin position="1"/>
        <end position="24"/>
    </location>
</feature>
<dbReference type="InterPro" id="IPR038673">
    <property type="entry name" value="OprB_sf"/>
</dbReference>
<feature type="chain" id="PRO_5017101699" evidence="2">
    <location>
        <begin position="25"/>
        <end position="451"/>
    </location>
</feature>
<evidence type="ECO:0000313" key="4">
    <source>
        <dbReference type="Proteomes" id="UP000282195"/>
    </source>
</evidence>
<dbReference type="EMBL" id="CP032695">
    <property type="protein sequence ID" value="AYG61983.1"/>
    <property type="molecule type" value="Genomic_DNA"/>
</dbReference>
<organism evidence="3 4">
    <name type="scientific">Rhizobium jaguaris</name>
    <dbReference type="NCBI Taxonomy" id="1312183"/>
    <lineage>
        <taxon>Bacteria</taxon>
        <taxon>Pseudomonadati</taxon>
        <taxon>Pseudomonadota</taxon>
        <taxon>Alphaproteobacteria</taxon>
        <taxon>Hyphomicrobiales</taxon>
        <taxon>Rhizobiaceae</taxon>
        <taxon>Rhizobium/Agrobacterium group</taxon>
        <taxon>Rhizobium</taxon>
    </lineage>
</organism>
<dbReference type="InterPro" id="IPR007049">
    <property type="entry name" value="Carb-sel_porin_OprB"/>
</dbReference>
<dbReference type="GO" id="GO:0015288">
    <property type="term" value="F:porin activity"/>
    <property type="evidence" value="ECO:0007669"/>
    <property type="project" value="InterPro"/>
</dbReference>
<sequence length="451" mass="47164">MRNSAVAALPLTLAMIMFAAGARADDTAPPSYAETTLTGDWHGYRNWLRDQGVTFTMSQTSDVLGNVSGGLRRGAAYDGVFQLQGDFDMGRLAGWTGGSIHISGYAIQGQGLSGKNIGNLLTVTSVEADPGFRLGEFYISQSLMNGAVTVKLGQILADQNFAISNTASLFVNSTFGWPGIFAADLPGGGPAYPFAVPGAQIIVKPDDAWTLQAAVFNGSPTGSDPNGNANGLGFPVGDGVLAIAEAAYAYMPGKGDPGLPGTYKIGAWYNSEEFDSLSTASNGVSLADPLSSGSPRRLSGNFALYGVVDQTLWQEPGSSDNGLNGFVRIAIAPQQDRNSMNWYFDMGLAYKGLLPGRDDDTAGVSFAYASMSSGTSDLVKAQNAFTGASQPVPSSEAVIETTYQAAVTPWLSAQPFFQYVIRPGGNAADPSKPNSRIQNAAIFGLRAVATF</sequence>
<evidence type="ECO:0000313" key="3">
    <source>
        <dbReference type="EMBL" id="AYG61983.1"/>
    </source>
</evidence>
<dbReference type="InterPro" id="IPR052932">
    <property type="entry name" value="OprB_Porin"/>
</dbReference>
<dbReference type="GO" id="GO:0008643">
    <property type="term" value="P:carbohydrate transport"/>
    <property type="evidence" value="ECO:0007669"/>
    <property type="project" value="InterPro"/>
</dbReference>
<keyword evidence="3" id="KW-0614">Plasmid</keyword>
<dbReference type="OrthoDB" id="177316at2"/>
<dbReference type="Gene3D" id="2.40.160.180">
    <property type="entry name" value="Carbohydrate-selective porin OprB"/>
    <property type="match status" value="1"/>
</dbReference>
<dbReference type="GO" id="GO:0016020">
    <property type="term" value="C:membrane"/>
    <property type="evidence" value="ECO:0007669"/>
    <property type="project" value="InterPro"/>
</dbReference>
<dbReference type="RefSeq" id="WP_120706920.1">
    <property type="nucleotide sequence ID" value="NZ_CP032695.1"/>
</dbReference>
<gene>
    <name evidence="3" type="ORF">CCGE525_24305</name>
</gene>
<dbReference type="KEGG" id="rjg:CCGE525_24305"/>
<name>A0A387FUA8_9HYPH</name>
<dbReference type="PANTHER" id="PTHR37944:SF1">
    <property type="entry name" value="PORIN B"/>
    <property type="match status" value="1"/>
</dbReference>
<evidence type="ECO:0000256" key="1">
    <source>
        <dbReference type="ARBA" id="ARBA00008769"/>
    </source>
</evidence>
<comment type="similarity">
    <text evidence="1 2">Belongs to the OprB family.</text>
</comment>
<protein>
    <submittedName>
        <fullName evidence="3">Carbohydrate porin</fullName>
    </submittedName>
</protein>
<geneLocation type="plasmid" evidence="4">
    <name>prccge525c</name>
</geneLocation>
<accession>A0A387FUA8</accession>
<dbReference type="AlphaFoldDB" id="A0A387FUA8"/>
<dbReference type="Pfam" id="PF04966">
    <property type="entry name" value="OprB"/>
    <property type="match status" value="1"/>
</dbReference>
<evidence type="ECO:0000256" key="2">
    <source>
        <dbReference type="RuleBase" id="RU363072"/>
    </source>
</evidence>
<dbReference type="Proteomes" id="UP000282195">
    <property type="component" value="Plasmid pRCCGE525c"/>
</dbReference>
<keyword evidence="4" id="KW-1185">Reference proteome</keyword>
<proteinExistence type="inferred from homology"/>
<reference evidence="3 4" key="1">
    <citation type="submission" date="2018-10" db="EMBL/GenBank/DDBJ databases">
        <title>Rhizobium etli, R. leguminosarum and a new Rhizobium genospecies from Phaseolus dumosus.</title>
        <authorList>
            <person name="Ramirez-Puebla S.T."/>
            <person name="Rogel-Hernandez M.A."/>
            <person name="Guerrero G."/>
            <person name="Ormeno-Orrillo E."/>
            <person name="Martinez-Romero J.C."/>
            <person name="Negrete-Yankelevich S."/>
            <person name="Martinez-Romero E."/>
        </authorList>
    </citation>
    <scope>NUCLEOTIDE SEQUENCE [LARGE SCALE GENOMIC DNA]</scope>
    <source>
        <strain evidence="3 4">CCGE525</strain>
        <plasmid evidence="4">prccge525c</plasmid>
    </source>
</reference>